<feature type="chain" id="PRO_5003120414" evidence="2">
    <location>
        <begin position="25"/>
        <end position="293"/>
    </location>
</feature>
<dbReference type="OMA" id="PAVWFSY"/>
<feature type="region of interest" description="Disordered" evidence="1">
    <location>
        <begin position="273"/>
        <end position="293"/>
    </location>
</feature>
<keyword evidence="2" id="KW-0732">Signal</keyword>
<evidence type="ECO:0000313" key="4">
    <source>
        <dbReference type="Proteomes" id="UP000007431"/>
    </source>
</evidence>
<dbReference type="GeneID" id="9586009"/>
<keyword evidence="4" id="KW-1185">Reference proteome</keyword>
<feature type="compositionally biased region" description="Polar residues" evidence="1">
    <location>
        <begin position="273"/>
        <end position="283"/>
    </location>
</feature>
<dbReference type="VEuPathDB" id="FungiDB:SCHCODRAFT_01171110"/>
<name>D8PXY8_SCHCM</name>
<accession>D8PXY8</accession>
<evidence type="ECO:0000313" key="3">
    <source>
        <dbReference type="EMBL" id="EFI99160.1"/>
    </source>
</evidence>
<dbReference type="RefSeq" id="XP_003034063.1">
    <property type="nucleotide sequence ID" value="XM_003034017.1"/>
</dbReference>
<dbReference type="EMBL" id="GL377304">
    <property type="protein sequence ID" value="EFI99160.1"/>
    <property type="molecule type" value="Genomic_DNA"/>
</dbReference>
<dbReference type="KEGG" id="scm:SCHCO_01171110"/>
<evidence type="ECO:0000256" key="1">
    <source>
        <dbReference type="SAM" id="MobiDB-lite"/>
    </source>
</evidence>
<organism evidence="4">
    <name type="scientific">Schizophyllum commune (strain H4-8 / FGSC 9210)</name>
    <name type="common">Split gill fungus</name>
    <dbReference type="NCBI Taxonomy" id="578458"/>
    <lineage>
        <taxon>Eukaryota</taxon>
        <taxon>Fungi</taxon>
        <taxon>Dikarya</taxon>
        <taxon>Basidiomycota</taxon>
        <taxon>Agaricomycotina</taxon>
        <taxon>Agaricomycetes</taxon>
        <taxon>Agaricomycetidae</taxon>
        <taxon>Agaricales</taxon>
        <taxon>Schizophyllaceae</taxon>
        <taxon>Schizophyllum</taxon>
    </lineage>
</organism>
<dbReference type="AlphaFoldDB" id="D8PXY8"/>
<dbReference type="HOGENOM" id="CLU_950454_0_0_1"/>
<sequence length="293" mass="33140">MLPCLSHILSLTLLVHLFVRLVRALPLDAFVVLLLPPAGPALAHLHPSQRRVHKLHYTMYNASELWLTYQLASRIHSPPTTQLIDLALSPRKMHDLEDVLDYVFRQGYIEAKYRSSTYWERADGTPVKASESIEGVMTMGVGMTPESPLKLVVDDAPTALWFSYHNLDQPSAKTVAQRVRLTEAPHIRRLAHVTNYVFQEGYLPPHVRPFVYWQGICGRRIEDHIPVEDLLKWGEGINEDKALKLVVDNRPAGMRTPEPTIQIPHRVGTPMLKTSHSSPTMKSPCSHPSGYCL</sequence>
<dbReference type="OrthoDB" id="2887913at2759"/>
<dbReference type="Proteomes" id="UP000007431">
    <property type="component" value="Unassembled WGS sequence"/>
</dbReference>
<proteinExistence type="predicted"/>
<reference evidence="3 4" key="1">
    <citation type="journal article" date="2010" name="Nat. Biotechnol.">
        <title>Genome sequence of the model mushroom Schizophyllum commune.</title>
        <authorList>
            <person name="Ohm R.A."/>
            <person name="de Jong J.F."/>
            <person name="Lugones L.G."/>
            <person name="Aerts A."/>
            <person name="Kothe E."/>
            <person name="Stajich J.E."/>
            <person name="de Vries R.P."/>
            <person name="Record E."/>
            <person name="Levasseur A."/>
            <person name="Baker S.E."/>
            <person name="Bartholomew K.A."/>
            <person name="Coutinho P.M."/>
            <person name="Erdmann S."/>
            <person name="Fowler T.J."/>
            <person name="Gathman A.C."/>
            <person name="Lombard V."/>
            <person name="Henrissat B."/>
            <person name="Knabe N."/>
            <person name="Kuees U."/>
            <person name="Lilly W.W."/>
            <person name="Lindquist E."/>
            <person name="Lucas S."/>
            <person name="Magnuson J.K."/>
            <person name="Piumi F."/>
            <person name="Raudaskoski M."/>
            <person name="Salamov A."/>
            <person name="Schmutz J."/>
            <person name="Schwarze F.W.M.R."/>
            <person name="vanKuyk P.A."/>
            <person name="Horton J.S."/>
            <person name="Grigoriev I.V."/>
            <person name="Woesten H.A.B."/>
        </authorList>
    </citation>
    <scope>NUCLEOTIDE SEQUENCE [LARGE SCALE GENOMIC DNA]</scope>
    <source>
        <strain evidence="4">H4-8 / FGSC 9210</strain>
    </source>
</reference>
<feature type="signal peptide" evidence="2">
    <location>
        <begin position="1"/>
        <end position="24"/>
    </location>
</feature>
<protein>
    <submittedName>
        <fullName evidence="3">Uncharacterized protein</fullName>
    </submittedName>
</protein>
<dbReference type="eggNOG" id="ENOG502SRUT">
    <property type="taxonomic scope" value="Eukaryota"/>
</dbReference>
<evidence type="ECO:0000256" key="2">
    <source>
        <dbReference type="SAM" id="SignalP"/>
    </source>
</evidence>
<feature type="non-terminal residue" evidence="3">
    <location>
        <position position="293"/>
    </location>
</feature>
<gene>
    <name evidence="3" type="ORF">SCHCODRAFT_107350</name>
</gene>
<dbReference type="InParanoid" id="D8PXY8"/>